<feature type="region of interest" description="Disordered" evidence="1">
    <location>
        <begin position="126"/>
        <end position="273"/>
    </location>
</feature>
<evidence type="ECO:0000256" key="1">
    <source>
        <dbReference type="SAM" id="MobiDB-lite"/>
    </source>
</evidence>
<name>A0A2Z7C198_9LAMI</name>
<feature type="compositionally biased region" description="Polar residues" evidence="1">
    <location>
        <begin position="94"/>
        <end position="105"/>
    </location>
</feature>
<feature type="region of interest" description="Disordered" evidence="1">
    <location>
        <begin position="15"/>
        <end position="48"/>
    </location>
</feature>
<feature type="compositionally biased region" description="Polar residues" evidence="1">
    <location>
        <begin position="204"/>
        <end position="246"/>
    </location>
</feature>
<dbReference type="AlphaFoldDB" id="A0A2Z7C198"/>
<reference evidence="2 3" key="1">
    <citation type="journal article" date="2015" name="Proc. Natl. Acad. Sci. U.S.A.">
        <title>The resurrection genome of Boea hygrometrica: A blueprint for survival of dehydration.</title>
        <authorList>
            <person name="Xiao L."/>
            <person name="Yang G."/>
            <person name="Zhang L."/>
            <person name="Yang X."/>
            <person name="Zhao S."/>
            <person name="Ji Z."/>
            <person name="Zhou Q."/>
            <person name="Hu M."/>
            <person name="Wang Y."/>
            <person name="Chen M."/>
            <person name="Xu Y."/>
            <person name="Jin H."/>
            <person name="Xiao X."/>
            <person name="Hu G."/>
            <person name="Bao F."/>
            <person name="Hu Y."/>
            <person name="Wan P."/>
            <person name="Li L."/>
            <person name="Deng X."/>
            <person name="Kuang T."/>
            <person name="Xiang C."/>
            <person name="Zhu J.K."/>
            <person name="Oliver M.J."/>
            <person name="He Y."/>
        </authorList>
    </citation>
    <scope>NUCLEOTIDE SEQUENCE [LARGE SCALE GENOMIC DNA]</scope>
    <source>
        <strain evidence="3">cv. XS01</strain>
    </source>
</reference>
<evidence type="ECO:0000313" key="2">
    <source>
        <dbReference type="EMBL" id="KZV39618.1"/>
    </source>
</evidence>
<feature type="compositionally biased region" description="Low complexity" evidence="1">
    <location>
        <begin position="247"/>
        <end position="259"/>
    </location>
</feature>
<feature type="compositionally biased region" description="Polar residues" evidence="1">
    <location>
        <begin position="155"/>
        <end position="168"/>
    </location>
</feature>
<protein>
    <submittedName>
        <fullName evidence="2">Mucin-17-like</fullName>
    </submittedName>
</protein>
<feature type="compositionally biased region" description="Basic and acidic residues" evidence="1">
    <location>
        <begin position="17"/>
        <end position="28"/>
    </location>
</feature>
<sequence>MVASEIDEDLAIFLKKQAGEKGRHDHSLALESDESDESSGASPDADRLDLDPLRFQKIHCTPEDSFLKLEAECDWLPKELDTSPVPSVKESKQDSAATQAKSSNGEAIFLKSEASTLPNSCRESTSLCKKSVPRPTTKGVNSSLTAKTIPLTGGRNATPTSATPTGRTSLPAKSKSFHPSTTTLKVTKPVAAQGRSVTPARLVSINSKSSTRSATPTLEPSTRAMTSSASDQFSSARKTNPVTSHGTSPSLKTKTSKPSAMHTPSHDTPQNSKTLMPIREVSASRRRPSVPCTISLNAKSGQKAYISRERSPSRTRHKSERLMLTRNRSRDTNGGDEVNPVLMGSKMVERVVSMRKLAPPKQTEYSSQDYPQKSFSSSGFGRSLSKKSLDMALRHMLTLDRILDGVFCDLPSLVGTKSCSSKNSTVDVTESLASSRY</sequence>
<feature type="region of interest" description="Disordered" evidence="1">
    <location>
        <begin position="79"/>
        <end position="106"/>
    </location>
</feature>
<keyword evidence="3" id="KW-1185">Reference proteome</keyword>
<dbReference type="Proteomes" id="UP000250235">
    <property type="component" value="Unassembled WGS sequence"/>
</dbReference>
<feature type="region of interest" description="Disordered" evidence="1">
    <location>
        <begin position="301"/>
        <end position="340"/>
    </location>
</feature>
<evidence type="ECO:0000313" key="3">
    <source>
        <dbReference type="Proteomes" id="UP000250235"/>
    </source>
</evidence>
<dbReference type="PANTHER" id="PTHR31949">
    <property type="entry name" value="GASTRIC MUCIN-LIKE PROTEIN"/>
    <property type="match status" value="1"/>
</dbReference>
<feature type="region of interest" description="Disordered" evidence="1">
    <location>
        <begin position="359"/>
        <end position="382"/>
    </location>
</feature>
<organism evidence="2 3">
    <name type="scientific">Dorcoceras hygrometricum</name>
    <dbReference type="NCBI Taxonomy" id="472368"/>
    <lineage>
        <taxon>Eukaryota</taxon>
        <taxon>Viridiplantae</taxon>
        <taxon>Streptophyta</taxon>
        <taxon>Embryophyta</taxon>
        <taxon>Tracheophyta</taxon>
        <taxon>Spermatophyta</taxon>
        <taxon>Magnoliopsida</taxon>
        <taxon>eudicotyledons</taxon>
        <taxon>Gunneridae</taxon>
        <taxon>Pentapetalae</taxon>
        <taxon>asterids</taxon>
        <taxon>lamiids</taxon>
        <taxon>Lamiales</taxon>
        <taxon>Gesneriaceae</taxon>
        <taxon>Didymocarpoideae</taxon>
        <taxon>Trichosporeae</taxon>
        <taxon>Loxocarpinae</taxon>
        <taxon>Dorcoceras</taxon>
    </lineage>
</organism>
<gene>
    <name evidence="2" type="ORF">F511_02081</name>
</gene>
<dbReference type="PANTHER" id="PTHR31949:SF15">
    <property type="entry name" value="ENDOCHITINASE A-LIKE ISOFORM X1"/>
    <property type="match status" value="1"/>
</dbReference>
<dbReference type="GO" id="GO:0055028">
    <property type="term" value="C:cortical microtubule"/>
    <property type="evidence" value="ECO:0007669"/>
    <property type="project" value="TreeGrafter"/>
</dbReference>
<dbReference type="GO" id="GO:0043622">
    <property type="term" value="P:cortical microtubule organization"/>
    <property type="evidence" value="ECO:0007669"/>
    <property type="project" value="TreeGrafter"/>
</dbReference>
<proteinExistence type="predicted"/>
<feature type="compositionally biased region" description="Basic and acidic residues" evidence="1">
    <location>
        <begin position="320"/>
        <end position="333"/>
    </location>
</feature>
<dbReference type="EMBL" id="KV000914">
    <property type="protein sequence ID" value="KZV39618.1"/>
    <property type="molecule type" value="Genomic_DNA"/>
</dbReference>
<feature type="compositionally biased region" description="Polar residues" evidence="1">
    <location>
        <begin position="363"/>
        <end position="373"/>
    </location>
</feature>
<accession>A0A2Z7C198</accession>